<dbReference type="InterPro" id="IPR031803">
    <property type="entry name" value="BAT_GAF/HTH-assoc"/>
</dbReference>
<dbReference type="SUPFAM" id="SSF55781">
    <property type="entry name" value="GAF domain-like"/>
    <property type="match status" value="1"/>
</dbReference>
<proteinExistence type="predicted"/>
<protein>
    <submittedName>
        <fullName evidence="8">Bacterio-opsin activator domain-containing protein</fullName>
    </submittedName>
</protein>
<dbReference type="InterPro" id="IPR007050">
    <property type="entry name" value="HTH_bacterioopsin"/>
</dbReference>
<evidence type="ECO:0000259" key="7">
    <source>
        <dbReference type="Pfam" id="PF15915"/>
    </source>
</evidence>
<keyword evidence="9" id="KW-1185">Reference proteome</keyword>
<dbReference type="Pfam" id="PF15915">
    <property type="entry name" value="BAT"/>
    <property type="match status" value="1"/>
</dbReference>
<feature type="domain" description="Bacterioopsin transcriptional activator GAF and HTH associated" evidence="7">
    <location>
        <begin position="352"/>
        <end position="504"/>
    </location>
</feature>
<dbReference type="InterPro" id="IPR029016">
    <property type="entry name" value="GAF-like_dom_sf"/>
</dbReference>
<gene>
    <name evidence="8" type="ORF">ACFO0N_11045</name>
</gene>
<dbReference type="Gene3D" id="3.30.450.20">
    <property type="entry name" value="PAS domain"/>
    <property type="match status" value="1"/>
</dbReference>
<feature type="domain" description="PAS fold-4" evidence="6">
    <location>
        <begin position="44"/>
        <end position="162"/>
    </location>
</feature>
<dbReference type="SUPFAM" id="SSF55785">
    <property type="entry name" value="PYP-like sensor domain (PAS domain)"/>
    <property type="match status" value="1"/>
</dbReference>
<name>A0ABD5PC79_9EURY</name>
<dbReference type="InterPro" id="IPR003018">
    <property type="entry name" value="GAF"/>
</dbReference>
<evidence type="ECO:0000259" key="4">
    <source>
        <dbReference type="Pfam" id="PF01590"/>
    </source>
</evidence>
<sequence length="572" mass="62241">MPSEQEPGGGSDVVDAVDATESTASAESPTGPRAEEPSFVQVGLDALPTQTAILDDDGTIVYTNEAWKEFALDNGYEDEPSMLGVNYLSVCDGGADDEPDGDSTFAATGIRSVIAGERGEFSFEYPCHSPTERRWFTMRAIRFRHADEPYVLVIHLNITDRKLSELRVEERNGQLDTLNRISVLVRDIVGSLFDVESRDELESLVCHRLADSEFFEAAWMTDLGERDDHLPVRYTAGADGWPAGAIDDVTPASTAVARARETGETVAAHAGDASAADDVETDGLLEAARERGFESYLAVPVVYRGATHGVLVVHAPATEAFSDWERAAFEVLGETVGYAISAVENRKLLYADYVTELEFGIDGAATVFAPLTAEADCEVELTGFVPLSAGAVIEYLTVHGATAEEVETVLGDSEFVEAVTVIGEFEDGCRIECSVAEDSVVNVLSDQGVKVRSARAADGELRVVAEAPADADIGTVVEAVRRVYPEADLLAKRERERETRTIEEYWEELEADLTDRQLSMLRAAYHAGFFEWPRESSGEDVAASFDIAPATFHQHMRVGLGKLLSRLFESRD</sequence>
<dbReference type="Pfam" id="PF08448">
    <property type="entry name" value="PAS_4"/>
    <property type="match status" value="1"/>
</dbReference>
<organism evidence="8 9">
    <name type="scientific">Halobium salinum</name>
    <dbReference type="NCBI Taxonomy" id="1364940"/>
    <lineage>
        <taxon>Archaea</taxon>
        <taxon>Methanobacteriati</taxon>
        <taxon>Methanobacteriota</taxon>
        <taxon>Stenosarchaea group</taxon>
        <taxon>Halobacteria</taxon>
        <taxon>Halobacteriales</taxon>
        <taxon>Haloferacaceae</taxon>
        <taxon>Halobium</taxon>
    </lineage>
</organism>
<accession>A0ABD5PC79</accession>
<evidence type="ECO:0000256" key="2">
    <source>
        <dbReference type="ARBA" id="ARBA00023163"/>
    </source>
</evidence>
<evidence type="ECO:0000313" key="8">
    <source>
        <dbReference type="EMBL" id="MFC4358475.1"/>
    </source>
</evidence>
<dbReference type="AlphaFoldDB" id="A0ABD5PC79"/>
<dbReference type="InterPro" id="IPR013656">
    <property type="entry name" value="PAS_4"/>
</dbReference>
<dbReference type="RefSeq" id="WP_267623785.1">
    <property type="nucleotide sequence ID" value="NZ_JAODIW010000008.1"/>
</dbReference>
<dbReference type="Pfam" id="PF01590">
    <property type="entry name" value="GAF"/>
    <property type="match status" value="1"/>
</dbReference>
<reference evidence="8 9" key="1">
    <citation type="journal article" date="2019" name="Int. J. Syst. Evol. Microbiol.">
        <title>The Global Catalogue of Microorganisms (GCM) 10K type strain sequencing project: providing services to taxonomists for standard genome sequencing and annotation.</title>
        <authorList>
            <consortium name="The Broad Institute Genomics Platform"/>
            <consortium name="The Broad Institute Genome Sequencing Center for Infectious Disease"/>
            <person name="Wu L."/>
            <person name="Ma J."/>
        </authorList>
    </citation>
    <scope>NUCLEOTIDE SEQUENCE [LARGE SCALE GENOMIC DNA]</scope>
    <source>
        <strain evidence="8 9">CGMCC 1.12553</strain>
    </source>
</reference>
<feature type="domain" description="GAF" evidence="4">
    <location>
        <begin position="236"/>
        <end position="340"/>
    </location>
</feature>
<keyword evidence="2" id="KW-0804">Transcription</keyword>
<feature type="domain" description="HTH bat-type" evidence="5">
    <location>
        <begin position="513"/>
        <end position="564"/>
    </location>
</feature>
<dbReference type="InterPro" id="IPR035965">
    <property type="entry name" value="PAS-like_dom_sf"/>
</dbReference>
<comment type="caution">
    <text evidence="8">The sequence shown here is derived from an EMBL/GenBank/DDBJ whole genome shotgun (WGS) entry which is preliminary data.</text>
</comment>
<dbReference type="Gene3D" id="3.30.450.40">
    <property type="match status" value="1"/>
</dbReference>
<evidence type="ECO:0000256" key="1">
    <source>
        <dbReference type="ARBA" id="ARBA00023015"/>
    </source>
</evidence>
<dbReference type="Proteomes" id="UP001595921">
    <property type="component" value="Unassembled WGS sequence"/>
</dbReference>
<keyword evidence="1" id="KW-0805">Transcription regulation</keyword>
<evidence type="ECO:0000313" key="9">
    <source>
        <dbReference type="Proteomes" id="UP001595921"/>
    </source>
</evidence>
<feature type="region of interest" description="Disordered" evidence="3">
    <location>
        <begin position="1"/>
        <end position="36"/>
    </location>
</feature>
<dbReference type="PANTHER" id="PTHR34236">
    <property type="entry name" value="DIMETHYL SULFOXIDE REDUCTASE TRANSCRIPTIONAL ACTIVATOR"/>
    <property type="match status" value="1"/>
</dbReference>
<evidence type="ECO:0000259" key="5">
    <source>
        <dbReference type="Pfam" id="PF04967"/>
    </source>
</evidence>
<dbReference type="Pfam" id="PF04967">
    <property type="entry name" value="HTH_10"/>
    <property type="match status" value="1"/>
</dbReference>
<evidence type="ECO:0000259" key="6">
    <source>
        <dbReference type="Pfam" id="PF08448"/>
    </source>
</evidence>
<evidence type="ECO:0000256" key="3">
    <source>
        <dbReference type="SAM" id="MobiDB-lite"/>
    </source>
</evidence>
<dbReference type="EMBL" id="JBHSDS010000006">
    <property type="protein sequence ID" value="MFC4358475.1"/>
    <property type="molecule type" value="Genomic_DNA"/>
</dbReference>
<dbReference type="PANTHER" id="PTHR34236:SF1">
    <property type="entry name" value="DIMETHYL SULFOXIDE REDUCTASE TRANSCRIPTIONAL ACTIVATOR"/>
    <property type="match status" value="1"/>
</dbReference>